<dbReference type="Pfam" id="PF15139">
    <property type="entry name" value="CFAP95"/>
    <property type="match status" value="1"/>
</dbReference>
<dbReference type="AlphaFoldDB" id="A0A8S4RDQ9"/>
<dbReference type="OrthoDB" id="6610762at2759"/>
<dbReference type="InterPro" id="IPR027905">
    <property type="entry name" value="CFAP95"/>
</dbReference>
<protein>
    <submittedName>
        <fullName evidence="1">Jg10421 protein</fullName>
    </submittedName>
</protein>
<sequence length="323" mass="37566">MRTKNPMAKKPQQILFSKNRYGQQVKVENWDFQIHAEKKDNYVYRDQLSNHLSTYLRWGDQDQSIGKTETRHMHEQVFTKTDPVYSFKPLVNFTSYPCTDTPGRNKLMKNANLAQLPPEFGIMDYLSTQQEDYRNPRATFAKPLTMASPSWLMNRVIRSDLTHNHGTAPPRGDYQFLDTHTPIGHIREMRLFRYKSFNPATGLQDFPTVSLYTPGRNKLMKNANLAQLPPEFGIMDYLSTQQEDYRNPRATFAKPLTMASPSWLMNRVIRSDLTHNHGTAPPRGDYQFLDTHTPIGHIREMRLFRYKSFNPATGLQDFPTVSL</sequence>
<keyword evidence="2" id="KW-1185">Reference proteome</keyword>
<dbReference type="EMBL" id="CAKXAJ010025105">
    <property type="protein sequence ID" value="CAH2234941.1"/>
    <property type="molecule type" value="Genomic_DNA"/>
</dbReference>
<comment type="caution">
    <text evidence="1">The sequence shown here is derived from an EMBL/GenBank/DDBJ whole genome shotgun (WGS) entry which is preliminary data.</text>
</comment>
<dbReference type="Proteomes" id="UP000838756">
    <property type="component" value="Unassembled WGS sequence"/>
</dbReference>
<proteinExistence type="predicted"/>
<name>A0A8S4RDQ9_9NEOP</name>
<accession>A0A8S4RDQ9</accession>
<gene>
    <name evidence="1" type="primary">jg10421</name>
    <name evidence="1" type="ORF">PAEG_LOCUS12656</name>
</gene>
<reference evidence="1" key="1">
    <citation type="submission" date="2022-03" db="EMBL/GenBank/DDBJ databases">
        <authorList>
            <person name="Lindestad O."/>
        </authorList>
    </citation>
    <scope>NUCLEOTIDE SEQUENCE</scope>
</reference>
<evidence type="ECO:0000313" key="1">
    <source>
        <dbReference type="EMBL" id="CAH2234941.1"/>
    </source>
</evidence>
<organism evidence="1 2">
    <name type="scientific">Pararge aegeria aegeria</name>
    <dbReference type="NCBI Taxonomy" id="348720"/>
    <lineage>
        <taxon>Eukaryota</taxon>
        <taxon>Metazoa</taxon>
        <taxon>Ecdysozoa</taxon>
        <taxon>Arthropoda</taxon>
        <taxon>Hexapoda</taxon>
        <taxon>Insecta</taxon>
        <taxon>Pterygota</taxon>
        <taxon>Neoptera</taxon>
        <taxon>Endopterygota</taxon>
        <taxon>Lepidoptera</taxon>
        <taxon>Glossata</taxon>
        <taxon>Ditrysia</taxon>
        <taxon>Papilionoidea</taxon>
        <taxon>Nymphalidae</taxon>
        <taxon>Satyrinae</taxon>
        <taxon>Satyrini</taxon>
        <taxon>Parargina</taxon>
        <taxon>Pararge</taxon>
    </lineage>
</organism>
<evidence type="ECO:0000313" key="2">
    <source>
        <dbReference type="Proteomes" id="UP000838756"/>
    </source>
</evidence>